<dbReference type="WBParaSite" id="ASIM_0000651301-mRNA-1">
    <property type="protein sequence ID" value="ASIM_0000651301-mRNA-1"/>
    <property type="gene ID" value="ASIM_0000651301"/>
</dbReference>
<evidence type="ECO:0000256" key="2">
    <source>
        <dbReference type="ARBA" id="ARBA00022692"/>
    </source>
</evidence>
<dbReference type="GO" id="GO:0000139">
    <property type="term" value="C:Golgi membrane"/>
    <property type="evidence" value="ECO:0007669"/>
    <property type="project" value="UniProtKB-SubCell"/>
</dbReference>
<proteinExistence type="inferred from homology"/>
<evidence type="ECO:0000313" key="9">
    <source>
        <dbReference type="WBParaSite" id="ASIM_0000626901-mRNA-1"/>
    </source>
</evidence>
<dbReference type="GO" id="GO:2000640">
    <property type="term" value="P:positive regulation of SREBP signaling pathway"/>
    <property type="evidence" value="ECO:0007669"/>
    <property type="project" value="InterPro"/>
</dbReference>
<keyword evidence="5" id="KW-0472">Membrane</keyword>
<keyword evidence="2" id="KW-0812">Transmembrane</keyword>
<protein>
    <recommendedName>
        <fullName evidence="8">SREBP regulating gene protein</fullName>
    </recommendedName>
</protein>
<dbReference type="WBParaSite" id="ASIM_0000626901-mRNA-1">
    <property type="protein sequence ID" value="ASIM_0000626901-mRNA-1"/>
    <property type="gene ID" value="ASIM_0000626901"/>
</dbReference>
<keyword evidence="4" id="KW-0333">Golgi apparatus</keyword>
<evidence type="ECO:0000256" key="1">
    <source>
        <dbReference type="ARBA" id="ARBA00004194"/>
    </source>
</evidence>
<evidence type="ECO:0000256" key="4">
    <source>
        <dbReference type="ARBA" id="ARBA00023034"/>
    </source>
</evidence>
<keyword evidence="6" id="KW-0325">Glycoprotein</keyword>
<dbReference type="PANTHER" id="PTHR13481:SF0">
    <property type="entry name" value="SREBP REGULATING GENE PROTEIN"/>
    <property type="match status" value="1"/>
</dbReference>
<evidence type="ECO:0000256" key="8">
    <source>
        <dbReference type="ARBA" id="ARBA00023485"/>
    </source>
</evidence>
<evidence type="ECO:0000313" key="10">
    <source>
        <dbReference type="WBParaSite" id="ASIM_0000651301-mRNA-1"/>
    </source>
</evidence>
<dbReference type="Pfam" id="PF10218">
    <property type="entry name" value="SPRING1"/>
    <property type="match status" value="1"/>
</dbReference>
<evidence type="ECO:0000256" key="7">
    <source>
        <dbReference type="ARBA" id="ARBA00023461"/>
    </source>
</evidence>
<name>A0A0M3JF69_ANISI</name>
<evidence type="ECO:0000256" key="6">
    <source>
        <dbReference type="ARBA" id="ARBA00023180"/>
    </source>
</evidence>
<comment type="similarity">
    <text evidence="7">Belongs to the SPRING family.</text>
</comment>
<evidence type="ECO:0000256" key="5">
    <source>
        <dbReference type="ARBA" id="ARBA00023136"/>
    </source>
</evidence>
<sequence length="89" mass="10023">LMPNGCCEAMSRNSAITRFDCAHCDIKSGCCLLYEYCVSCCMRPDQKNILLEMIEATSGHRLRQILAATDQFELCTLKCRTSSNVCYLL</sequence>
<dbReference type="InterPro" id="IPR019352">
    <property type="entry name" value="SPRING1"/>
</dbReference>
<keyword evidence="3" id="KW-1133">Transmembrane helix</keyword>
<reference evidence="9 10" key="1">
    <citation type="submission" date="2017-02" db="UniProtKB">
        <authorList>
            <consortium name="WormBaseParasite"/>
        </authorList>
    </citation>
    <scope>IDENTIFICATION</scope>
</reference>
<organism evidence="9">
    <name type="scientific">Anisakis simplex</name>
    <name type="common">Herring worm</name>
    <dbReference type="NCBI Taxonomy" id="6269"/>
    <lineage>
        <taxon>Eukaryota</taxon>
        <taxon>Metazoa</taxon>
        <taxon>Ecdysozoa</taxon>
        <taxon>Nematoda</taxon>
        <taxon>Chromadorea</taxon>
        <taxon>Rhabditida</taxon>
        <taxon>Spirurina</taxon>
        <taxon>Ascaridomorpha</taxon>
        <taxon>Ascaridoidea</taxon>
        <taxon>Anisakidae</taxon>
        <taxon>Anisakis</taxon>
        <taxon>Anisakis simplex complex</taxon>
    </lineage>
</organism>
<comment type="subcellular location">
    <subcellularLocation>
        <location evidence="1">Golgi apparatus membrane</location>
        <topology evidence="1">Single-pass membrane protein</topology>
    </subcellularLocation>
</comment>
<accession>A0A0M3JF69</accession>
<dbReference type="AlphaFoldDB" id="A0A0M3JF69"/>
<dbReference type="PANTHER" id="PTHR13481">
    <property type="entry name" value="SREBP REGULATING GENE PROTEIN"/>
    <property type="match status" value="1"/>
</dbReference>
<evidence type="ECO:0000256" key="3">
    <source>
        <dbReference type="ARBA" id="ARBA00022989"/>
    </source>
</evidence>